<dbReference type="WBParaSite" id="ES5_v2.g30020.t1">
    <property type="protein sequence ID" value="ES5_v2.g30020.t1"/>
    <property type="gene ID" value="ES5_v2.g30020"/>
</dbReference>
<reference evidence="2" key="1">
    <citation type="submission" date="2022-11" db="UniProtKB">
        <authorList>
            <consortium name="WormBaseParasite"/>
        </authorList>
    </citation>
    <scope>IDENTIFICATION</scope>
</reference>
<dbReference type="Proteomes" id="UP000887579">
    <property type="component" value="Unplaced"/>
</dbReference>
<protein>
    <submittedName>
        <fullName evidence="2">Uncharacterized protein</fullName>
    </submittedName>
</protein>
<name>A0AC34GKE6_9BILA</name>
<evidence type="ECO:0000313" key="2">
    <source>
        <dbReference type="WBParaSite" id="ES5_v2.g30020.t1"/>
    </source>
</evidence>
<proteinExistence type="predicted"/>
<organism evidence="1 2">
    <name type="scientific">Panagrolaimus sp. ES5</name>
    <dbReference type="NCBI Taxonomy" id="591445"/>
    <lineage>
        <taxon>Eukaryota</taxon>
        <taxon>Metazoa</taxon>
        <taxon>Ecdysozoa</taxon>
        <taxon>Nematoda</taxon>
        <taxon>Chromadorea</taxon>
        <taxon>Rhabditida</taxon>
        <taxon>Tylenchina</taxon>
        <taxon>Panagrolaimomorpha</taxon>
        <taxon>Panagrolaimoidea</taxon>
        <taxon>Panagrolaimidae</taxon>
        <taxon>Panagrolaimus</taxon>
    </lineage>
</organism>
<sequence length="138" mass="15608">AERLREDSEKIEELFSRFLERSGPMITSCLRAAADILDLRDKTLLTLETSQFVRKYPDIHAELLTALINSREDVNAKEAKAIADEALDNGKFNPKGDKDMVKLFSFCRLGGRRTLPALEETMQNMFATLVFTTTRGAH</sequence>
<evidence type="ECO:0000313" key="1">
    <source>
        <dbReference type="Proteomes" id="UP000887579"/>
    </source>
</evidence>
<accession>A0AC34GKE6</accession>